<feature type="domain" description="N-acetyltransferase" evidence="1">
    <location>
        <begin position="3"/>
        <end position="153"/>
    </location>
</feature>
<reference evidence="2 4" key="1">
    <citation type="submission" date="2016-11" db="EMBL/GenBank/DDBJ databases">
        <authorList>
            <person name="Jaros S."/>
            <person name="Januszkiewicz K."/>
            <person name="Wedrychowicz H."/>
        </authorList>
    </citation>
    <scope>NUCLEOTIDE SEQUENCE [LARGE SCALE GENOMIC DNA]</scope>
    <source>
        <strain evidence="2 4">DSM 784</strain>
    </source>
</reference>
<dbReference type="RefSeq" id="WP_072356959.1">
    <property type="nucleotide sequence ID" value="NZ_CP139972.1"/>
</dbReference>
<sequence length="153" mass="17665">MNTSYRLARLMDAEELTIMSMELYTEISSRKDFTDNKIVATLRFYEQHSNMGEVLMIECDGNLAGYSIIFRFWSHEYGGLMLGVDELYIKKKYRRLGTAKQFIDLLIAAERGYPLFAGIELEAHFSNTLANKLFASLGIPQNDNAHYIKLFKK</sequence>
<keyword evidence="2" id="KW-0808">Transferase</keyword>
<gene>
    <name evidence="2" type="ORF">SAMN05661012_00440</name>
    <name evidence="3" type="ORF">SR876_32935</name>
</gene>
<evidence type="ECO:0000313" key="2">
    <source>
        <dbReference type="EMBL" id="SFW18043.1"/>
    </source>
</evidence>
<organism evidence="2 4">
    <name type="scientific">Chitinophaga sancti</name>
    <dbReference type="NCBI Taxonomy" id="1004"/>
    <lineage>
        <taxon>Bacteria</taxon>
        <taxon>Pseudomonadati</taxon>
        <taxon>Bacteroidota</taxon>
        <taxon>Chitinophagia</taxon>
        <taxon>Chitinophagales</taxon>
        <taxon>Chitinophagaceae</taxon>
        <taxon>Chitinophaga</taxon>
    </lineage>
</organism>
<evidence type="ECO:0000313" key="5">
    <source>
        <dbReference type="Proteomes" id="UP001326715"/>
    </source>
</evidence>
<dbReference type="Proteomes" id="UP000183788">
    <property type="component" value="Unassembled WGS sequence"/>
</dbReference>
<dbReference type="Gene3D" id="3.40.630.30">
    <property type="match status" value="1"/>
</dbReference>
<dbReference type="PROSITE" id="PS51186">
    <property type="entry name" value="GNAT"/>
    <property type="match status" value="1"/>
</dbReference>
<evidence type="ECO:0000313" key="4">
    <source>
        <dbReference type="Proteomes" id="UP000183788"/>
    </source>
</evidence>
<proteinExistence type="predicted"/>
<keyword evidence="5" id="KW-1185">Reference proteome</keyword>
<dbReference type="GO" id="GO:0016747">
    <property type="term" value="F:acyltransferase activity, transferring groups other than amino-acyl groups"/>
    <property type="evidence" value="ECO:0007669"/>
    <property type="project" value="InterPro"/>
</dbReference>
<dbReference type="OrthoDB" id="9805924at2"/>
<evidence type="ECO:0000259" key="1">
    <source>
        <dbReference type="PROSITE" id="PS51186"/>
    </source>
</evidence>
<dbReference type="CDD" id="cd04301">
    <property type="entry name" value="NAT_SF"/>
    <property type="match status" value="1"/>
</dbReference>
<reference evidence="3 5" key="2">
    <citation type="submission" date="2023-11" db="EMBL/GenBank/DDBJ databases">
        <title>MicrobeMod: A computational toolkit for identifying prokaryotic methylation and restriction-modification with nanopore sequencing.</title>
        <authorList>
            <person name="Crits-Christoph A."/>
            <person name="Kang S.C."/>
            <person name="Lee H."/>
            <person name="Ostrov N."/>
        </authorList>
    </citation>
    <scope>NUCLEOTIDE SEQUENCE [LARGE SCALE GENOMIC DNA]</scope>
    <source>
        <strain evidence="3 5">ATCC 23090</strain>
    </source>
</reference>
<evidence type="ECO:0000313" key="3">
    <source>
        <dbReference type="EMBL" id="WQG89741.1"/>
    </source>
</evidence>
<dbReference type="AlphaFoldDB" id="A0A1K1M4K3"/>
<protein>
    <submittedName>
        <fullName evidence="2">Acetyltransferase (GNAT) family protein</fullName>
    </submittedName>
    <submittedName>
        <fullName evidence="3">GNAT family N-acetyltransferase</fullName>
    </submittedName>
</protein>
<dbReference type="SUPFAM" id="SSF55729">
    <property type="entry name" value="Acyl-CoA N-acyltransferases (Nat)"/>
    <property type="match status" value="1"/>
</dbReference>
<dbReference type="Proteomes" id="UP001326715">
    <property type="component" value="Chromosome"/>
</dbReference>
<dbReference type="EMBL" id="CP140154">
    <property type="protein sequence ID" value="WQG89741.1"/>
    <property type="molecule type" value="Genomic_DNA"/>
</dbReference>
<name>A0A1K1M4K3_9BACT</name>
<dbReference type="InterPro" id="IPR016181">
    <property type="entry name" value="Acyl_CoA_acyltransferase"/>
</dbReference>
<dbReference type="InterPro" id="IPR000182">
    <property type="entry name" value="GNAT_dom"/>
</dbReference>
<dbReference type="Pfam" id="PF00583">
    <property type="entry name" value="Acetyltransf_1"/>
    <property type="match status" value="1"/>
</dbReference>
<dbReference type="EMBL" id="FPIZ01000001">
    <property type="protein sequence ID" value="SFW18043.1"/>
    <property type="molecule type" value="Genomic_DNA"/>
</dbReference>
<accession>A0A1K1M4K3</accession>